<evidence type="ECO:0000256" key="6">
    <source>
        <dbReference type="ARBA" id="ARBA00023040"/>
    </source>
</evidence>
<evidence type="ECO:0000256" key="10">
    <source>
        <dbReference type="ARBA" id="ARBA00023180"/>
    </source>
</evidence>
<evidence type="ECO:0000256" key="7">
    <source>
        <dbReference type="ARBA" id="ARBA00023136"/>
    </source>
</evidence>
<feature type="transmembrane region" description="Helical" evidence="14">
    <location>
        <begin position="310"/>
        <end position="331"/>
    </location>
</feature>
<evidence type="ECO:0000256" key="13">
    <source>
        <dbReference type="SAM" id="MobiDB-lite"/>
    </source>
</evidence>
<comment type="subcellular location">
    <subcellularLocation>
        <location evidence="1">Cell membrane</location>
        <topology evidence="1">Multi-pass membrane protein</topology>
    </subcellularLocation>
</comment>
<evidence type="ECO:0000256" key="11">
    <source>
        <dbReference type="ARBA" id="ARBA00023224"/>
    </source>
</evidence>
<dbReference type="PROSITE" id="PS50262">
    <property type="entry name" value="G_PROTEIN_RECEP_F1_2"/>
    <property type="match status" value="1"/>
</dbReference>
<protein>
    <submittedName>
        <fullName evidence="16">Pyrokinin-1 receptor-like</fullName>
    </submittedName>
</protein>
<feature type="transmembrane region" description="Helical" evidence="14">
    <location>
        <begin position="57"/>
        <end position="86"/>
    </location>
</feature>
<feature type="transmembrane region" description="Helical" evidence="14">
    <location>
        <begin position="98"/>
        <end position="119"/>
    </location>
</feature>
<dbReference type="Proteomes" id="UP001607302">
    <property type="component" value="Unassembled WGS sequence"/>
</dbReference>
<feature type="transmembrane region" description="Helical" evidence="14">
    <location>
        <begin position="178"/>
        <end position="198"/>
    </location>
</feature>
<dbReference type="PANTHER" id="PTHR24243:SF208">
    <property type="entry name" value="PYROKININ-1 RECEPTOR"/>
    <property type="match status" value="1"/>
</dbReference>
<dbReference type="PRINTS" id="PR01565">
    <property type="entry name" value="NEUROMEDINUR"/>
</dbReference>
<evidence type="ECO:0000313" key="17">
    <source>
        <dbReference type="Proteomes" id="UP001607302"/>
    </source>
</evidence>
<dbReference type="PRINTS" id="PR00237">
    <property type="entry name" value="GPCRRHODOPSN"/>
</dbReference>
<gene>
    <name evidence="16" type="ORF">V1478_003643</name>
</gene>
<dbReference type="Pfam" id="PF00001">
    <property type="entry name" value="7tm_1"/>
    <property type="match status" value="1"/>
</dbReference>
<dbReference type="GO" id="GO:0005886">
    <property type="term" value="C:plasma membrane"/>
    <property type="evidence" value="ECO:0007669"/>
    <property type="project" value="UniProtKB-SubCell"/>
</dbReference>
<dbReference type="SUPFAM" id="SSF81321">
    <property type="entry name" value="Family A G protein-coupled receptor-like"/>
    <property type="match status" value="1"/>
</dbReference>
<evidence type="ECO:0000256" key="3">
    <source>
        <dbReference type="ARBA" id="ARBA00022475"/>
    </source>
</evidence>
<evidence type="ECO:0000256" key="1">
    <source>
        <dbReference type="ARBA" id="ARBA00004651"/>
    </source>
</evidence>
<keyword evidence="11 12" id="KW-0807">Transducer</keyword>
<dbReference type="Gene3D" id="1.20.1070.10">
    <property type="entry name" value="Rhodopsin 7-helix transmembrane proteins"/>
    <property type="match status" value="1"/>
</dbReference>
<keyword evidence="10" id="KW-0325">Glycoprotein</keyword>
<evidence type="ECO:0000256" key="8">
    <source>
        <dbReference type="ARBA" id="ARBA00023157"/>
    </source>
</evidence>
<feature type="transmembrane region" description="Helical" evidence="14">
    <location>
        <begin position="351"/>
        <end position="372"/>
    </location>
</feature>
<dbReference type="InterPro" id="IPR000276">
    <property type="entry name" value="GPCR_Rhodpsn"/>
</dbReference>
<keyword evidence="17" id="KW-1185">Reference proteome</keyword>
<keyword evidence="6 12" id="KW-0297">G-protein coupled receptor</keyword>
<keyword evidence="9 12" id="KW-0675">Receptor</keyword>
<dbReference type="GO" id="GO:0008188">
    <property type="term" value="F:neuropeptide receptor activity"/>
    <property type="evidence" value="ECO:0007669"/>
    <property type="project" value="UniProtKB-ARBA"/>
</dbReference>
<keyword evidence="4 12" id="KW-0812">Transmembrane</keyword>
<organism evidence="16 17">
    <name type="scientific">Vespula squamosa</name>
    <name type="common">Southern yellow jacket</name>
    <name type="synonym">Wasp</name>
    <dbReference type="NCBI Taxonomy" id="30214"/>
    <lineage>
        <taxon>Eukaryota</taxon>
        <taxon>Metazoa</taxon>
        <taxon>Ecdysozoa</taxon>
        <taxon>Arthropoda</taxon>
        <taxon>Hexapoda</taxon>
        <taxon>Insecta</taxon>
        <taxon>Pterygota</taxon>
        <taxon>Neoptera</taxon>
        <taxon>Endopterygota</taxon>
        <taxon>Hymenoptera</taxon>
        <taxon>Apocrita</taxon>
        <taxon>Aculeata</taxon>
        <taxon>Vespoidea</taxon>
        <taxon>Vespidae</taxon>
        <taxon>Vespinae</taxon>
        <taxon>Vespula</taxon>
    </lineage>
</organism>
<accession>A0ABD2BMV6</accession>
<evidence type="ECO:0000256" key="14">
    <source>
        <dbReference type="SAM" id="Phobius"/>
    </source>
</evidence>
<comment type="caution">
    <text evidence="16">The sequence shown here is derived from an EMBL/GenBank/DDBJ whole genome shotgun (WGS) entry which is preliminary data.</text>
</comment>
<keyword evidence="3" id="KW-1003">Cell membrane</keyword>
<evidence type="ECO:0000313" key="16">
    <source>
        <dbReference type="EMBL" id="KAL2733945.1"/>
    </source>
</evidence>
<dbReference type="PANTHER" id="PTHR24243">
    <property type="entry name" value="G-PROTEIN COUPLED RECEPTOR"/>
    <property type="match status" value="1"/>
</dbReference>
<dbReference type="InterPro" id="IPR005390">
    <property type="entry name" value="NeuromedU_rcpt"/>
</dbReference>
<evidence type="ECO:0000256" key="9">
    <source>
        <dbReference type="ARBA" id="ARBA00023170"/>
    </source>
</evidence>
<comment type="similarity">
    <text evidence="2 12">Belongs to the G-protein coupled receptor 1 family.</text>
</comment>
<feature type="compositionally biased region" description="Basic and acidic residues" evidence="13">
    <location>
        <begin position="500"/>
        <end position="514"/>
    </location>
</feature>
<feature type="transmembrane region" description="Helical" evidence="14">
    <location>
        <begin position="227"/>
        <end position="249"/>
    </location>
</feature>
<keyword evidence="7 14" id="KW-0472">Membrane</keyword>
<evidence type="ECO:0000256" key="5">
    <source>
        <dbReference type="ARBA" id="ARBA00022989"/>
    </source>
</evidence>
<sequence>MENTLSASLIPPTSSVYSTLKENLLPQLNCESCYHNHTTSMILTEESYSTIARRDSLYIVIPVTIIYVSIFITGTIGNISTCIVIARNKSMHTATNYYLFSLAVSDLLLLISGLPAEIYSVWYKYSYIFGEGFCVIRGLAAETSTNASVLTITAFTAERYVAICHPFLSQTMSKLSRAVKLILVIWLVALSFALPQALQFGVVRHGLKQEIVICTVKRIIIKHSFEISTFLFFIVPMSLITVLYILIGLKLRKSNMMKKKPGNGESQRSCRHYPGKNSRKVLKMLERTEKKIYLLSREKILSPIKKKINIAYSCMILVAVVVAFFICWAPFHVQRLIAIYGTNSEDHFTSYSRWIESLYLLMTYVSGVLYYVSTTINPILYNIMSNKFRVAFMETLSKSCRMSTLRQNQRFYSSLSRSQQRTVGSKIAATTGTGIAQDSIECSGNSTRDDSPRRSFQSSAILERPSEQTTELYVNEKTKQETKNSKMIRIKKNCSSSENKSNDDRSNNELKQPESTRYTTLKVMKIDTPESKWQRFFKWLPGLKHLKFPRRPNYSLSRDDDTSNVLNDNRQCEFSMTLWNIREGTEQDRVRM</sequence>
<evidence type="ECO:0000259" key="15">
    <source>
        <dbReference type="PROSITE" id="PS50262"/>
    </source>
</evidence>
<dbReference type="PROSITE" id="PS00237">
    <property type="entry name" value="G_PROTEIN_RECEP_F1_1"/>
    <property type="match status" value="1"/>
</dbReference>
<reference evidence="16 17" key="1">
    <citation type="journal article" date="2024" name="Ann. Entomol. Soc. Am.">
        <title>Genomic analyses of the southern and eastern yellowjacket wasps (Hymenoptera: Vespidae) reveal evolutionary signatures of social life.</title>
        <authorList>
            <person name="Catto M.A."/>
            <person name="Caine P.B."/>
            <person name="Orr S.E."/>
            <person name="Hunt B.G."/>
            <person name="Goodisman M.A.D."/>
        </authorList>
    </citation>
    <scope>NUCLEOTIDE SEQUENCE [LARGE SCALE GENOMIC DNA]</scope>
    <source>
        <strain evidence="16">233</strain>
        <tissue evidence="16">Head and thorax</tissue>
    </source>
</reference>
<feature type="compositionally biased region" description="Basic and acidic residues" evidence="13">
    <location>
        <begin position="474"/>
        <end position="484"/>
    </location>
</feature>
<name>A0ABD2BMV6_VESSQ</name>
<evidence type="ECO:0000256" key="4">
    <source>
        <dbReference type="ARBA" id="ARBA00022692"/>
    </source>
</evidence>
<evidence type="ECO:0000256" key="12">
    <source>
        <dbReference type="RuleBase" id="RU000688"/>
    </source>
</evidence>
<feature type="domain" description="G-protein coupled receptors family 1 profile" evidence="15">
    <location>
        <begin position="77"/>
        <end position="381"/>
    </location>
</feature>
<keyword evidence="5 14" id="KW-1133">Transmembrane helix</keyword>
<feature type="region of interest" description="Disordered" evidence="13">
    <location>
        <begin position="438"/>
        <end position="515"/>
    </location>
</feature>
<keyword evidence="8" id="KW-1015">Disulfide bond</keyword>
<dbReference type="CDD" id="cd15134">
    <property type="entry name" value="7tmA_capaR"/>
    <property type="match status" value="1"/>
</dbReference>
<dbReference type="AlphaFoldDB" id="A0ABD2BMV6"/>
<dbReference type="InterPro" id="IPR017452">
    <property type="entry name" value="GPCR_Rhodpsn_7TM"/>
</dbReference>
<dbReference type="EMBL" id="JAUDFV010000074">
    <property type="protein sequence ID" value="KAL2733945.1"/>
    <property type="molecule type" value="Genomic_DNA"/>
</dbReference>
<evidence type="ECO:0000256" key="2">
    <source>
        <dbReference type="ARBA" id="ARBA00010663"/>
    </source>
</evidence>
<proteinExistence type="inferred from homology"/>